<dbReference type="EC" id="3.5.1.28" evidence="3"/>
<keyword evidence="7" id="KW-0961">Cell wall biogenesis/degradation</keyword>
<evidence type="ECO:0000259" key="10">
    <source>
        <dbReference type="SMART" id="SM00644"/>
    </source>
</evidence>
<dbReference type="SUPFAM" id="SSF55846">
    <property type="entry name" value="N-acetylmuramoyl-L-alanine amidase-like"/>
    <property type="match status" value="1"/>
</dbReference>
<dbReference type="InterPro" id="IPR002901">
    <property type="entry name" value="MGlyc_endo_b_GlcNAc-like_dom"/>
</dbReference>
<dbReference type="Pfam" id="PF01510">
    <property type="entry name" value="Amidase_2"/>
    <property type="match status" value="1"/>
</dbReference>
<keyword evidence="4" id="KW-0378">Hydrolase</keyword>
<dbReference type="Proteomes" id="UP001296943">
    <property type="component" value="Unassembled WGS sequence"/>
</dbReference>
<dbReference type="PANTHER" id="PTHR30417">
    <property type="entry name" value="N-ACETYLMURAMOYL-L-ALANINE AMIDASE AMID"/>
    <property type="match status" value="1"/>
</dbReference>
<protein>
    <recommendedName>
        <fullName evidence="3">N-acetylmuramoyl-L-alanine amidase</fullName>
        <ecNumber evidence="3">3.5.1.28</ecNumber>
    </recommendedName>
    <alternativeName>
        <fullName evidence="9">Autolysin</fullName>
    </alternativeName>
    <alternativeName>
        <fullName evidence="8">Cell wall hydrolase</fullName>
    </alternativeName>
</protein>
<evidence type="ECO:0000256" key="5">
    <source>
        <dbReference type="ARBA" id="ARBA00022969"/>
    </source>
</evidence>
<accession>A0ABS2MY01</accession>
<keyword evidence="5" id="KW-0749">Sporulation</keyword>
<proteinExistence type="inferred from homology"/>
<dbReference type="InterPro" id="IPR036505">
    <property type="entry name" value="Amidase/PGRP_sf"/>
</dbReference>
<feature type="domain" description="N-acetylmuramoyl-L-alanine amidase" evidence="10">
    <location>
        <begin position="8"/>
        <end position="149"/>
    </location>
</feature>
<gene>
    <name evidence="11" type="ORF">JOC48_001249</name>
</gene>
<dbReference type="CDD" id="cd06583">
    <property type="entry name" value="PGRP"/>
    <property type="match status" value="1"/>
</dbReference>
<evidence type="ECO:0000256" key="9">
    <source>
        <dbReference type="ARBA" id="ARBA00032390"/>
    </source>
</evidence>
<dbReference type="SMART" id="SM00644">
    <property type="entry name" value="Ami_2"/>
    <property type="match status" value="1"/>
</dbReference>
<reference evidence="11 12" key="1">
    <citation type="submission" date="2021-01" db="EMBL/GenBank/DDBJ databases">
        <title>Genomic Encyclopedia of Type Strains, Phase IV (KMG-IV): sequencing the most valuable type-strain genomes for metagenomic binning, comparative biology and taxonomic classification.</title>
        <authorList>
            <person name="Goeker M."/>
        </authorList>
    </citation>
    <scope>NUCLEOTIDE SEQUENCE [LARGE SCALE GENOMIC DNA]</scope>
    <source>
        <strain evidence="11 12">DSM 23711</strain>
    </source>
</reference>
<evidence type="ECO:0000256" key="2">
    <source>
        <dbReference type="ARBA" id="ARBA00007553"/>
    </source>
</evidence>
<sequence length="364" mass="41441">MYLKRDLITGNNRPGDKLELKTITIHETANPNEGAGAQMHRDYAQNTTNSVSYHWVVDDKIAIQVVPDEEVAWHAGTDEGNKTSLGIEICENRDADPVARYDNAVWLAAYLLHKHKLSINDLIPHKDWYGKNCPRNLLAVWQDFKRDVAAKLASMQQNKTHIKGKSEISAEQMRAYLKKRNPDAPDYVDLYFQMEEKEGVRADVAFAQSILETNAWKFGGVVSEKQNNFAGLGATGPDNPGLSFNTPLEGIMAQGRHLRLYAEYNPNLNDKKVDPRGLPNHLLGWAPFVEDLTGKWAVDIMYGYKIKRMIYEMKMTEPLEHWTIPQIEKLKERGIIKKTHDPEEVVKFGVLATVLNNLMDQMKK</sequence>
<comment type="similarity">
    <text evidence="2">Belongs to the N-acetylmuramoyl-L-alanine amidase 2 family.</text>
</comment>
<comment type="caution">
    <text evidence="11">The sequence shown here is derived from an EMBL/GenBank/DDBJ whole genome shotgun (WGS) entry which is preliminary data.</text>
</comment>
<evidence type="ECO:0000256" key="1">
    <source>
        <dbReference type="ARBA" id="ARBA00001561"/>
    </source>
</evidence>
<dbReference type="Pfam" id="PF01832">
    <property type="entry name" value="Glucosaminidase"/>
    <property type="match status" value="1"/>
</dbReference>
<evidence type="ECO:0000313" key="11">
    <source>
        <dbReference type="EMBL" id="MBM7570771.1"/>
    </source>
</evidence>
<evidence type="ECO:0000256" key="8">
    <source>
        <dbReference type="ARBA" id="ARBA00030881"/>
    </source>
</evidence>
<dbReference type="Gene3D" id="1.10.530.10">
    <property type="match status" value="1"/>
</dbReference>
<dbReference type="RefSeq" id="WP_204498187.1">
    <property type="nucleotide sequence ID" value="NZ_JAFBDR010000005.1"/>
</dbReference>
<evidence type="ECO:0000256" key="6">
    <source>
        <dbReference type="ARBA" id="ARBA00023287"/>
    </source>
</evidence>
<dbReference type="InterPro" id="IPR051206">
    <property type="entry name" value="NAMLAA_amidase_2"/>
</dbReference>
<dbReference type="PANTHER" id="PTHR30417:SF11">
    <property type="entry name" value="N-ACETYLMURAMOYL-L-ALANINE AMIDASE XLYA"/>
    <property type="match status" value="1"/>
</dbReference>
<keyword evidence="6" id="KW-0178">Competence</keyword>
<comment type="catalytic activity">
    <reaction evidence="1">
        <text>Hydrolyzes the link between N-acetylmuramoyl residues and L-amino acid residues in certain cell-wall glycopeptides.</text>
        <dbReference type="EC" id="3.5.1.28"/>
    </reaction>
</comment>
<dbReference type="EMBL" id="JAFBDR010000005">
    <property type="protein sequence ID" value="MBM7570771.1"/>
    <property type="molecule type" value="Genomic_DNA"/>
</dbReference>
<organism evidence="11 12">
    <name type="scientific">Aquibacillus albus</name>
    <dbReference type="NCBI Taxonomy" id="1168171"/>
    <lineage>
        <taxon>Bacteria</taxon>
        <taxon>Bacillati</taxon>
        <taxon>Bacillota</taxon>
        <taxon>Bacilli</taxon>
        <taxon>Bacillales</taxon>
        <taxon>Bacillaceae</taxon>
        <taxon>Aquibacillus</taxon>
    </lineage>
</organism>
<dbReference type="Gene3D" id="3.40.80.10">
    <property type="entry name" value="Peptidoglycan recognition protein-like"/>
    <property type="match status" value="1"/>
</dbReference>
<keyword evidence="12" id="KW-1185">Reference proteome</keyword>
<evidence type="ECO:0000256" key="7">
    <source>
        <dbReference type="ARBA" id="ARBA00023316"/>
    </source>
</evidence>
<name>A0ABS2MY01_9BACI</name>
<evidence type="ECO:0000256" key="3">
    <source>
        <dbReference type="ARBA" id="ARBA00011901"/>
    </source>
</evidence>
<dbReference type="InterPro" id="IPR002502">
    <property type="entry name" value="Amidase_domain"/>
</dbReference>
<evidence type="ECO:0000313" key="12">
    <source>
        <dbReference type="Proteomes" id="UP001296943"/>
    </source>
</evidence>
<evidence type="ECO:0000256" key="4">
    <source>
        <dbReference type="ARBA" id="ARBA00022801"/>
    </source>
</evidence>